<accession>A0A3R7DAK2</accession>
<sequence length="110" mass="12807">MRRKLTENCIECSKENLPAQVVKQKARELAVMYFLRERIDLQIFKKGVTVDRERETDDDTCTIQKANPALERMFSWQVDSYVTSAATCLSMGIRRPGIRTHDRTGFTMME</sequence>
<organism evidence="1 2">
    <name type="scientific">Halopiger aswanensis</name>
    <dbReference type="NCBI Taxonomy" id="148449"/>
    <lineage>
        <taxon>Archaea</taxon>
        <taxon>Methanobacteriati</taxon>
        <taxon>Methanobacteriota</taxon>
        <taxon>Stenosarchaea group</taxon>
        <taxon>Halobacteria</taxon>
        <taxon>Halobacteriales</taxon>
        <taxon>Natrialbaceae</taxon>
        <taxon>Halopiger</taxon>
    </lineage>
</organism>
<proteinExistence type="predicted"/>
<evidence type="ECO:0000313" key="1">
    <source>
        <dbReference type="EMBL" id="RKD88549.1"/>
    </source>
</evidence>
<dbReference type="EMBL" id="RAPO01000005">
    <property type="protein sequence ID" value="RKD88549.1"/>
    <property type="molecule type" value="Genomic_DNA"/>
</dbReference>
<keyword evidence="2" id="KW-1185">Reference proteome</keyword>
<name>A0A3R7DAK2_9EURY</name>
<protein>
    <submittedName>
        <fullName evidence="1">Uncharacterized protein</fullName>
    </submittedName>
</protein>
<dbReference type="Proteomes" id="UP000283805">
    <property type="component" value="Unassembled WGS sequence"/>
</dbReference>
<comment type="caution">
    <text evidence="1">The sequence shown here is derived from an EMBL/GenBank/DDBJ whole genome shotgun (WGS) entry which is preliminary data.</text>
</comment>
<gene>
    <name evidence="1" type="ORF">ATJ93_4203</name>
</gene>
<reference evidence="1 2" key="1">
    <citation type="submission" date="2018-09" db="EMBL/GenBank/DDBJ databases">
        <title>Genomic Encyclopedia of Archaeal and Bacterial Type Strains, Phase II (KMG-II): from individual species to whole genera.</title>
        <authorList>
            <person name="Goeker M."/>
        </authorList>
    </citation>
    <scope>NUCLEOTIDE SEQUENCE [LARGE SCALE GENOMIC DNA]</scope>
    <source>
        <strain evidence="1 2">DSM 13151</strain>
    </source>
</reference>
<dbReference type="AlphaFoldDB" id="A0A3R7DAK2"/>
<evidence type="ECO:0000313" key="2">
    <source>
        <dbReference type="Proteomes" id="UP000283805"/>
    </source>
</evidence>